<dbReference type="PROSITE" id="PS51747">
    <property type="entry name" value="CYT_DCMP_DEAMINASES_2"/>
    <property type="match status" value="1"/>
</dbReference>
<comment type="function">
    <text evidence="1 14">Converts 2,5-diamino-6-(ribosylamino)-4(3h)-pyrimidinone 5'-phosphate into 5-amino-6-(ribosylamino)-2,4(1h,3h)-pyrimidinedione 5'-phosphate.</text>
</comment>
<sequence length="358" mass="36811">MTGASQPLTAQEMMAMEHALLLAGQGVRGANPLVGAVILDDDGAMVASGAHLGAGTDHAEVAALKNAVQQGIDPAGCTMVVTLEPCNHTGRTAPCTEALLAAGISRVVYAAADPNPEAAGGAARLAGQGIDVAGGLLADAATELNRRWLAAVRARRPFVTVKVAQSLDAQSAAADGSSQWITGPHARADGHSIRARVDAVLVGTGTVLADNPRLTARALDGADAARQPLRVAVGLRDVPADAAMRGDRFVHLSTHDPVAALDDLYRRGVRHVLIEGGPQLVGVFLMADLADELFAYVAPMLLGTGVPAFQRLGVATLADAHVWRLDPDGAAAVTQLGDDVRLHFKPIAPAPAHVEKGH</sequence>
<evidence type="ECO:0000256" key="13">
    <source>
        <dbReference type="ARBA" id="ARBA00049886"/>
    </source>
</evidence>
<feature type="binding site" evidence="16">
    <location>
        <position position="214"/>
    </location>
    <ligand>
        <name>substrate</name>
    </ligand>
</feature>
<evidence type="ECO:0000256" key="12">
    <source>
        <dbReference type="ARBA" id="ARBA00049861"/>
    </source>
</evidence>
<dbReference type="Proteomes" id="UP000199258">
    <property type="component" value="Unassembled WGS sequence"/>
</dbReference>
<keyword evidence="8 14" id="KW-0862">Zinc</keyword>
<dbReference type="PANTHER" id="PTHR38011:SF7">
    <property type="entry name" value="2,5-DIAMINO-6-RIBOSYLAMINO-4(3H)-PYRIMIDINONE 5'-PHOSPHATE REDUCTASE"/>
    <property type="match status" value="1"/>
</dbReference>
<keyword evidence="7 14" id="KW-0479">Metal-binding</keyword>
<keyword evidence="6 14" id="KW-0686">Riboflavin biosynthesis</keyword>
<dbReference type="Gene3D" id="3.40.140.10">
    <property type="entry name" value="Cytidine Deaminase, domain 2"/>
    <property type="match status" value="1"/>
</dbReference>
<dbReference type="EC" id="3.5.4.26" evidence="14"/>
<dbReference type="InterPro" id="IPR002734">
    <property type="entry name" value="RibDG_C"/>
</dbReference>
<reference evidence="19 20" key="1">
    <citation type="submission" date="2016-10" db="EMBL/GenBank/DDBJ databases">
        <authorList>
            <person name="de Groot N.N."/>
        </authorList>
    </citation>
    <scope>NUCLEOTIDE SEQUENCE [LARGE SCALE GENOMIC DNA]</scope>
    <source>
        <strain evidence="19 20">NP_1H</strain>
    </source>
</reference>
<dbReference type="Pfam" id="PF01872">
    <property type="entry name" value="RibD_C"/>
    <property type="match status" value="1"/>
</dbReference>
<feature type="binding site" evidence="16">
    <location>
        <position position="206"/>
    </location>
    <ligand>
        <name>substrate</name>
    </ligand>
</feature>
<evidence type="ECO:0000256" key="2">
    <source>
        <dbReference type="ARBA" id="ARBA00004882"/>
    </source>
</evidence>
<evidence type="ECO:0000256" key="4">
    <source>
        <dbReference type="ARBA" id="ARBA00005259"/>
    </source>
</evidence>
<feature type="binding site" evidence="16">
    <location>
        <position position="180"/>
    </location>
    <ligand>
        <name>NADP(+)</name>
        <dbReference type="ChEBI" id="CHEBI:58349"/>
    </ligand>
</feature>
<comment type="catalytic activity">
    <reaction evidence="12 14">
        <text>5-amino-6-(5-phospho-D-ribitylamino)uracil + NADP(+) = 5-amino-6-(5-phospho-D-ribosylamino)uracil + NADPH + H(+)</text>
        <dbReference type="Rhea" id="RHEA:17845"/>
        <dbReference type="ChEBI" id="CHEBI:15378"/>
        <dbReference type="ChEBI" id="CHEBI:57783"/>
        <dbReference type="ChEBI" id="CHEBI:58349"/>
        <dbReference type="ChEBI" id="CHEBI:58421"/>
        <dbReference type="ChEBI" id="CHEBI:58453"/>
        <dbReference type="EC" id="1.1.1.193"/>
    </reaction>
</comment>
<evidence type="ECO:0000313" key="20">
    <source>
        <dbReference type="Proteomes" id="UP000199258"/>
    </source>
</evidence>
<feature type="binding site" evidence="16">
    <location>
        <position position="217"/>
    </location>
    <ligand>
        <name>substrate</name>
    </ligand>
</feature>
<keyword evidence="9 14" id="KW-0521">NADP</keyword>
<dbReference type="PANTHER" id="PTHR38011">
    <property type="entry name" value="DIHYDROFOLATE REDUCTASE FAMILY PROTEIN (AFU_ORTHOLOGUE AFUA_8G06820)"/>
    <property type="match status" value="1"/>
</dbReference>
<name>A0A1G8EE05_9MICC</name>
<evidence type="ECO:0000256" key="9">
    <source>
        <dbReference type="ARBA" id="ARBA00022857"/>
    </source>
</evidence>
<dbReference type="RefSeq" id="WP_035777380.1">
    <property type="nucleotide sequence ID" value="NZ_FNDT01000002.1"/>
</dbReference>
<evidence type="ECO:0000256" key="5">
    <source>
        <dbReference type="ARBA" id="ARBA00007417"/>
    </source>
</evidence>
<dbReference type="GO" id="GO:0008270">
    <property type="term" value="F:zinc ion binding"/>
    <property type="evidence" value="ECO:0007669"/>
    <property type="project" value="InterPro"/>
</dbReference>
<dbReference type="SUPFAM" id="SSF53927">
    <property type="entry name" value="Cytidine deaminase-like"/>
    <property type="match status" value="1"/>
</dbReference>
<dbReference type="GO" id="GO:0008703">
    <property type="term" value="F:5-amino-6-(5-phosphoribosylamino)uracil reductase activity"/>
    <property type="evidence" value="ECO:0007669"/>
    <property type="project" value="UniProtKB-EC"/>
</dbReference>
<evidence type="ECO:0000256" key="14">
    <source>
        <dbReference type="PIRNR" id="PIRNR006769"/>
    </source>
</evidence>
<accession>A0A1G8EE05</accession>
<feature type="binding site" evidence="16">
    <location>
        <position position="194"/>
    </location>
    <ligand>
        <name>substrate</name>
    </ligand>
</feature>
<comment type="pathway">
    <text evidence="3 14">Cofactor biosynthesis; riboflavin biosynthesis; 5-amino-6-(D-ribitylamino)uracil from GTP: step 3/4.</text>
</comment>
<keyword evidence="14" id="KW-0378">Hydrolase</keyword>
<comment type="catalytic activity">
    <reaction evidence="13 14">
        <text>2,5-diamino-6-hydroxy-4-(5-phosphoribosylamino)-pyrimidine + H2O + H(+) = 5-amino-6-(5-phospho-D-ribosylamino)uracil + NH4(+)</text>
        <dbReference type="Rhea" id="RHEA:21868"/>
        <dbReference type="ChEBI" id="CHEBI:15377"/>
        <dbReference type="ChEBI" id="CHEBI:15378"/>
        <dbReference type="ChEBI" id="CHEBI:28938"/>
        <dbReference type="ChEBI" id="CHEBI:58453"/>
        <dbReference type="ChEBI" id="CHEBI:58614"/>
        <dbReference type="EC" id="3.5.4.26"/>
    </reaction>
</comment>
<dbReference type="GO" id="GO:0009231">
    <property type="term" value="P:riboflavin biosynthetic process"/>
    <property type="evidence" value="ECO:0007669"/>
    <property type="project" value="UniProtKB-UniPathway"/>
</dbReference>
<dbReference type="Pfam" id="PF00383">
    <property type="entry name" value="dCMP_cyt_deam_1"/>
    <property type="match status" value="1"/>
</dbReference>
<dbReference type="STRING" id="335973.SAMN04488693_10277"/>
<dbReference type="UniPathway" id="UPA00275">
    <property type="reaction ID" value="UER00401"/>
</dbReference>
<dbReference type="InterPro" id="IPR016192">
    <property type="entry name" value="APOBEC/CMP_deaminase_Zn-bd"/>
</dbReference>
<evidence type="ECO:0000256" key="17">
    <source>
        <dbReference type="PIRSR" id="PIRSR006769-3"/>
    </source>
</evidence>
<comment type="similarity">
    <text evidence="5 14">In the C-terminal section; belongs to the HTP reductase family.</text>
</comment>
<dbReference type="PROSITE" id="PS00903">
    <property type="entry name" value="CYT_DCMP_DEAMINASES_1"/>
    <property type="match status" value="1"/>
</dbReference>
<evidence type="ECO:0000256" key="6">
    <source>
        <dbReference type="ARBA" id="ARBA00022619"/>
    </source>
</evidence>
<feature type="binding site" evidence="17">
    <location>
        <position position="58"/>
    </location>
    <ligand>
        <name>Zn(2+)</name>
        <dbReference type="ChEBI" id="CHEBI:29105"/>
        <note>catalytic</note>
    </ligand>
</feature>
<evidence type="ECO:0000256" key="11">
    <source>
        <dbReference type="ARBA" id="ARBA00023268"/>
    </source>
</evidence>
<feature type="binding site" evidence="16">
    <location>
        <position position="164"/>
    </location>
    <ligand>
        <name>NADP(+)</name>
        <dbReference type="ChEBI" id="CHEBI:58349"/>
    </ligand>
</feature>
<keyword evidence="20" id="KW-1185">Reference proteome</keyword>
<dbReference type="AlphaFoldDB" id="A0A1G8EE05"/>
<keyword evidence="11" id="KW-0511">Multifunctional enzyme</keyword>
<proteinExistence type="inferred from homology"/>
<evidence type="ECO:0000313" key="19">
    <source>
        <dbReference type="EMBL" id="SDH68135.1"/>
    </source>
</evidence>
<dbReference type="InterPro" id="IPR024072">
    <property type="entry name" value="DHFR-like_dom_sf"/>
</dbReference>
<dbReference type="EC" id="1.1.1.193" evidence="14"/>
<feature type="binding site" evidence="16">
    <location>
        <position position="178"/>
    </location>
    <ligand>
        <name>substrate</name>
    </ligand>
</feature>
<evidence type="ECO:0000256" key="8">
    <source>
        <dbReference type="ARBA" id="ARBA00022833"/>
    </source>
</evidence>
<feature type="binding site" evidence="17">
    <location>
        <position position="86"/>
    </location>
    <ligand>
        <name>Zn(2+)</name>
        <dbReference type="ChEBI" id="CHEBI:29105"/>
        <note>catalytic</note>
    </ligand>
</feature>
<dbReference type="GO" id="GO:0008835">
    <property type="term" value="F:diaminohydroxyphosphoribosylaminopyrimidine deaminase activity"/>
    <property type="evidence" value="ECO:0007669"/>
    <property type="project" value="UniProtKB-EC"/>
</dbReference>
<feature type="domain" description="CMP/dCMP-type deaminase" evidence="18">
    <location>
        <begin position="10"/>
        <end position="122"/>
    </location>
</feature>
<feature type="active site" description="Proton donor" evidence="15">
    <location>
        <position position="60"/>
    </location>
</feature>
<evidence type="ECO:0000256" key="10">
    <source>
        <dbReference type="ARBA" id="ARBA00023002"/>
    </source>
</evidence>
<dbReference type="InterPro" id="IPR050765">
    <property type="entry name" value="Riboflavin_Biosynth_HTPR"/>
</dbReference>
<dbReference type="SUPFAM" id="SSF53597">
    <property type="entry name" value="Dihydrofolate reductase-like"/>
    <property type="match status" value="1"/>
</dbReference>
<dbReference type="CDD" id="cd01284">
    <property type="entry name" value="Riboflavin_deaminase-reductase"/>
    <property type="match status" value="1"/>
</dbReference>
<dbReference type="OrthoDB" id="9800865at2"/>
<gene>
    <name evidence="19" type="ORF">SAMN04488693_10277</name>
</gene>
<evidence type="ECO:0000259" key="18">
    <source>
        <dbReference type="PROSITE" id="PS51747"/>
    </source>
</evidence>
<dbReference type="InterPro" id="IPR004794">
    <property type="entry name" value="Eubact_RibD"/>
</dbReference>
<evidence type="ECO:0000256" key="1">
    <source>
        <dbReference type="ARBA" id="ARBA00002151"/>
    </source>
</evidence>
<evidence type="ECO:0000256" key="15">
    <source>
        <dbReference type="PIRSR" id="PIRSR006769-1"/>
    </source>
</evidence>
<organism evidence="19 20">
    <name type="scientific">Arthrobacter subterraneus</name>
    <dbReference type="NCBI Taxonomy" id="335973"/>
    <lineage>
        <taxon>Bacteria</taxon>
        <taxon>Bacillati</taxon>
        <taxon>Actinomycetota</taxon>
        <taxon>Actinomycetes</taxon>
        <taxon>Micrococcales</taxon>
        <taxon>Micrococcaceae</taxon>
        <taxon>Arthrobacter</taxon>
    </lineage>
</organism>
<feature type="binding site" evidence="16">
    <location>
        <position position="275"/>
    </location>
    <ligand>
        <name>substrate</name>
    </ligand>
</feature>
<comment type="cofactor">
    <cofactor evidence="14 17">
        <name>Zn(2+)</name>
        <dbReference type="ChEBI" id="CHEBI:29105"/>
    </cofactor>
    <text evidence="14 17">Binds 1 zinc ion.</text>
</comment>
<protein>
    <recommendedName>
        <fullName evidence="14">Riboflavin biosynthesis protein RibD</fullName>
    </recommendedName>
    <domain>
        <recommendedName>
            <fullName evidence="14">Diaminohydroxyphosphoribosylaminopyrimidine deaminase</fullName>
            <shortName evidence="14">DRAP deaminase</shortName>
            <ecNumber evidence="14">3.5.4.26</ecNumber>
        </recommendedName>
        <alternativeName>
            <fullName evidence="14">Riboflavin-specific deaminase</fullName>
        </alternativeName>
    </domain>
    <domain>
        <recommendedName>
            <fullName evidence="14">5-amino-6-(5-phosphoribosylamino)uracil reductase</fullName>
            <ecNumber evidence="14">1.1.1.193</ecNumber>
        </recommendedName>
        <alternativeName>
            <fullName evidence="14">HTP reductase</fullName>
        </alternativeName>
    </domain>
</protein>
<comment type="similarity">
    <text evidence="4 14">In the N-terminal section; belongs to the cytidine and deoxycytidylate deaminase family.</text>
</comment>
<comment type="pathway">
    <text evidence="2 14">Cofactor biosynthesis; riboflavin biosynthesis; 5-amino-6-(D-ribitylamino)uracil from GTP: step 2/4.</text>
</comment>
<dbReference type="NCBIfam" id="TIGR00326">
    <property type="entry name" value="eubact_ribD"/>
    <property type="match status" value="1"/>
</dbReference>
<feature type="binding site" evidence="17">
    <location>
        <position position="95"/>
    </location>
    <ligand>
        <name>Zn(2+)</name>
        <dbReference type="ChEBI" id="CHEBI:29105"/>
        <note>catalytic</note>
    </ligand>
</feature>
<dbReference type="InterPro" id="IPR016193">
    <property type="entry name" value="Cytidine_deaminase-like"/>
</dbReference>
<evidence type="ECO:0000256" key="7">
    <source>
        <dbReference type="ARBA" id="ARBA00022723"/>
    </source>
</evidence>
<evidence type="ECO:0000256" key="3">
    <source>
        <dbReference type="ARBA" id="ARBA00004910"/>
    </source>
</evidence>
<feature type="binding site" evidence="16">
    <location>
        <position position="210"/>
    </location>
    <ligand>
        <name>NADP(+)</name>
        <dbReference type="ChEBI" id="CHEBI:58349"/>
    </ligand>
</feature>
<evidence type="ECO:0000256" key="16">
    <source>
        <dbReference type="PIRSR" id="PIRSR006769-2"/>
    </source>
</evidence>
<dbReference type="EMBL" id="FNDT01000002">
    <property type="protein sequence ID" value="SDH68135.1"/>
    <property type="molecule type" value="Genomic_DNA"/>
</dbReference>
<keyword evidence="10 14" id="KW-0560">Oxidoreductase</keyword>
<dbReference type="Gene3D" id="3.40.430.10">
    <property type="entry name" value="Dihydrofolate Reductase, subunit A"/>
    <property type="match status" value="2"/>
</dbReference>
<dbReference type="PIRSF" id="PIRSF006769">
    <property type="entry name" value="RibD"/>
    <property type="match status" value="1"/>
</dbReference>
<dbReference type="InterPro" id="IPR002125">
    <property type="entry name" value="CMP_dCMP_dom"/>
</dbReference>